<sequence>MQADVNLTGVASLVGTLDALDARWTTEVTYVVGTNVEYAVHVEFGTSQMAAQPYLRPAAERTNRQLDQIAAQADSVEEFVRLAALEVEAISKDVVPVDTGNLQSSITAQRIS</sequence>
<proteinExistence type="predicted"/>
<evidence type="ECO:0000313" key="1">
    <source>
        <dbReference type="EMBL" id="MFC5970076.1"/>
    </source>
</evidence>
<dbReference type="RefSeq" id="WP_247418725.1">
    <property type="nucleotide sequence ID" value="NZ_JALLGW010000002.1"/>
</dbReference>
<dbReference type="AlphaFoldDB" id="A0ABD5RHL0"/>
<gene>
    <name evidence="1" type="ORF">ACFPYI_01910</name>
</gene>
<keyword evidence="2" id="KW-1185">Reference proteome</keyword>
<organism evidence="1 2">
    <name type="scientific">Halomarina salina</name>
    <dbReference type="NCBI Taxonomy" id="1872699"/>
    <lineage>
        <taxon>Archaea</taxon>
        <taxon>Methanobacteriati</taxon>
        <taxon>Methanobacteriota</taxon>
        <taxon>Stenosarchaea group</taxon>
        <taxon>Halobacteria</taxon>
        <taxon>Halobacteriales</taxon>
        <taxon>Natronomonadaceae</taxon>
        <taxon>Halomarina</taxon>
    </lineage>
</organism>
<protein>
    <submittedName>
        <fullName evidence="1">Uncharacterized protein</fullName>
    </submittedName>
</protein>
<name>A0ABD5RHL0_9EURY</name>
<reference evidence="1 2" key="1">
    <citation type="journal article" date="2019" name="Int. J. Syst. Evol. Microbiol.">
        <title>The Global Catalogue of Microorganisms (GCM) 10K type strain sequencing project: providing services to taxonomists for standard genome sequencing and annotation.</title>
        <authorList>
            <consortium name="The Broad Institute Genomics Platform"/>
            <consortium name="The Broad Institute Genome Sequencing Center for Infectious Disease"/>
            <person name="Wu L."/>
            <person name="Ma J."/>
        </authorList>
    </citation>
    <scope>NUCLEOTIDE SEQUENCE [LARGE SCALE GENOMIC DNA]</scope>
    <source>
        <strain evidence="1 2">CGMCC 1.12543</strain>
    </source>
</reference>
<evidence type="ECO:0000313" key="2">
    <source>
        <dbReference type="Proteomes" id="UP001596099"/>
    </source>
</evidence>
<dbReference type="Proteomes" id="UP001596099">
    <property type="component" value="Unassembled WGS sequence"/>
</dbReference>
<dbReference type="EMBL" id="JBHSQH010000001">
    <property type="protein sequence ID" value="MFC5970076.1"/>
    <property type="molecule type" value="Genomic_DNA"/>
</dbReference>
<comment type="caution">
    <text evidence="1">The sequence shown here is derived from an EMBL/GenBank/DDBJ whole genome shotgun (WGS) entry which is preliminary data.</text>
</comment>
<accession>A0ABD5RHL0</accession>